<sequence>MATYYRGGRSITISDPRSEANLRSGGWSTQRPSAPRITGRSGGGGMDPAALEALTKAKAYYESGGDFGKGVEAGLERERTQAMSSGMQSLVASGFAGTTMAAGLGKKFAEEVGMPTRARIEETRAERLSALDVLKAQLTQGASESAQQRALQEFITRMSSETSLALGGMRGGGDGARSPSIQYAPQSRNRTATFTGGGLPSNTGAGAAMYGIGDDSGMPTMAPFGGNVYGSQEAFEQNIPGQYTPSAMDEYLKTYVPKSGDFSTFSWGA</sequence>
<feature type="region of interest" description="Disordered" evidence="1">
    <location>
        <begin position="1"/>
        <end position="47"/>
    </location>
</feature>
<accession>A0A0F9STL0</accession>
<dbReference type="AlphaFoldDB" id="A0A0F9STL0"/>
<proteinExistence type="predicted"/>
<protein>
    <submittedName>
        <fullName evidence="2">Uncharacterized protein</fullName>
    </submittedName>
</protein>
<reference evidence="2" key="1">
    <citation type="journal article" date="2015" name="Nature">
        <title>Complex archaea that bridge the gap between prokaryotes and eukaryotes.</title>
        <authorList>
            <person name="Spang A."/>
            <person name="Saw J.H."/>
            <person name="Jorgensen S.L."/>
            <person name="Zaremba-Niedzwiedzka K."/>
            <person name="Martijn J."/>
            <person name="Lind A.E."/>
            <person name="van Eijk R."/>
            <person name="Schleper C."/>
            <person name="Guy L."/>
            <person name="Ettema T.J."/>
        </authorList>
    </citation>
    <scope>NUCLEOTIDE SEQUENCE</scope>
</reference>
<organism evidence="2">
    <name type="scientific">marine sediment metagenome</name>
    <dbReference type="NCBI Taxonomy" id="412755"/>
    <lineage>
        <taxon>unclassified sequences</taxon>
        <taxon>metagenomes</taxon>
        <taxon>ecological metagenomes</taxon>
    </lineage>
</organism>
<evidence type="ECO:0000256" key="1">
    <source>
        <dbReference type="SAM" id="MobiDB-lite"/>
    </source>
</evidence>
<comment type="caution">
    <text evidence="2">The sequence shown here is derived from an EMBL/GenBank/DDBJ whole genome shotgun (WGS) entry which is preliminary data.</text>
</comment>
<dbReference type="EMBL" id="LAZR01002243">
    <property type="protein sequence ID" value="KKN32568.1"/>
    <property type="molecule type" value="Genomic_DNA"/>
</dbReference>
<gene>
    <name evidence="2" type="ORF">LCGC14_0812480</name>
</gene>
<name>A0A0F9STL0_9ZZZZ</name>
<evidence type="ECO:0000313" key="2">
    <source>
        <dbReference type="EMBL" id="KKN32568.1"/>
    </source>
</evidence>